<evidence type="ECO:0000313" key="3">
    <source>
        <dbReference type="Proteomes" id="UP000626109"/>
    </source>
</evidence>
<dbReference type="AlphaFoldDB" id="A0A813K2A7"/>
<name>A0A813K2A7_POLGL</name>
<gene>
    <name evidence="2" type="ORF">PGLA2088_LOCUS29182</name>
</gene>
<accession>A0A813K2A7</accession>
<reference evidence="2" key="1">
    <citation type="submission" date="2021-02" db="EMBL/GenBank/DDBJ databases">
        <authorList>
            <person name="Dougan E. K."/>
            <person name="Rhodes N."/>
            <person name="Thang M."/>
            <person name="Chan C."/>
        </authorList>
    </citation>
    <scope>NUCLEOTIDE SEQUENCE</scope>
</reference>
<protein>
    <submittedName>
        <fullName evidence="2">Uncharacterized protein</fullName>
    </submittedName>
</protein>
<evidence type="ECO:0000313" key="2">
    <source>
        <dbReference type="EMBL" id="CAE8695080.1"/>
    </source>
</evidence>
<dbReference type="Proteomes" id="UP000626109">
    <property type="component" value="Unassembled WGS sequence"/>
</dbReference>
<proteinExistence type="predicted"/>
<organism evidence="2 3">
    <name type="scientific">Polarella glacialis</name>
    <name type="common">Dinoflagellate</name>
    <dbReference type="NCBI Taxonomy" id="89957"/>
    <lineage>
        <taxon>Eukaryota</taxon>
        <taxon>Sar</taxon>
        <taxon>Alveolata</taxon>
        <taxon>Dinophyceae</taxon>
        <taxon>Suessiales</taxon>
        <taxon>Suessiaceae</taxon>
        <taxon>Polarella</taxon>
    </lineage>
</organism>
<dbReference type="EMBL" id="CAJNNW010028192">
    <property type="protein sequence ID" value="CAE8695080.1"/>
    <property type="molecule type" value="Genomic_DNA"/>
</dbReference>
<comment type="caution">
    <text evidence="2">The sequence shown here is derived from an EMBL/GenBank/DDBJ whole genome shotgun (WGS) entry which is preliminary data.</text>
</comment>
<evidence type="ECO:0000256" key="1">
    <source>
        <dbReference type="SAM" id="MobiDB-lite"/>
    </source>
</evidence>
<feature type="compositionally biased region" description="Low complexity" evidence="1">
    <location>
        <begin position="89"/>
        <end position="104"/>
    </location>
</feature>
<feature type="region of interest" description="Disordered" evidence="1">
    <location>
        <begin position="77"/>
        <end position="122"/>
    </location>
</feature>
<sequence>MFDNRLRNAGFNEFVRTVGRATRLEETDGLGWRDIFLKLCAGCTGCWKPTAAGQSCANLNSLLIRCWLAALGLQRRHKLEQQQQPHPQNNNNNTNKNNNNNNNNDNKDDNNNTQMPIGKNLT</sequence>